<dbReference type="STRING" id="471514.AN477_18475"/>
<keyword evidence="2" id="KW-1185">Reference proteome</keyword>
<sequence length="167" mass="17600">MPTINGDLVVTGSVIASENEVAGNKVSAVVDIGAGNNVTAGNDISAGNNMEAGNIVSANLDVGAGRDIVAQHNVVAGNDLFAFKNVQFFGQAQPLTPPTVPKGEKEMIHSAFVFSAEQYEPGLTVVGTDGNRYTLVLVVESDNEPCHDSHDSHKRRHAPYLAFVRQA</sequence>
<gene>
    <name evidence="1" type="ORF">AN477_18475</name>
</gene>
<dbReference type="PATRIC" id="fig|471514.4.peg.4613"/>
<evidence type="ECO:0000313" key="2">
    <source>
        <dbReference type="Proteomes" id="UP000050482"/>
    </source>
</evidence>
<comment type="caution">
    <text evidence="1">The sequence shown here is derived from an EMBL/GenBank/DDBJ whole genome shotgun (WGS) entry which is preliminary data.</text>
</comment>
<organism evidence="1 2">
    <name type="scientific">Alicyclobacillus ferrooxydans</name>
    <dbReference type="NCBI Taxonomy" id="471514"/>
    <lineage>
        <taxon>Bacteria</taxon>
        <taxon>Bacillati</taxon>
        <taxon>Bacillota</taxon>
        <taxon>Bacilli</taxon>
        <taxon>Bacillales</taxon>
        <taxon>Alicyclobacillaceae</taxon>
        <taxon>Alicyclobacillus</taxon>
    </lineage>
</organism>
<reference evidence="1 2" key="1">
    <citation type="submission" date="2015-09" db="EMBL/GenBank/DDBJ databases">
        <title>Draft genome sequence of Alicyclobacillus ferrooxydans DSM 22381.</title>
        <authorList>
            <person name="Hemp J."/>
        </authorList>
    </citation>
    <scope>NUCLEOTIDE SEQUENCE [LARGE SCALE GENOMIC DNA]</scope>
    <source>
        <strain evidence="1 2">TC-34</strain>
    </source>
</reference>
<dbReference type="RefSeq" id="WP_054970653.1">
    <property type="nucleotide sequence ID" value="NZ_LJCO01000079.1"/>
</dbReference>
<dbReference type="Proteomes" id="UP000050482">
    <property type="component" value="Unassembled WGS sequence"/>
</dbReference>
<dbReference type="OrthoDB" id="2647189at2"/>
<proteinExistence type="predicted"/>
<accession>A0A0P9EHV6</accession>
<dbReference type="EMBL" id="LJCO01000079">
    <property type="protein sequence ID" value="KPV42290.1"/>
    <property type="molecule type" value="Genomic_DNA"/>
</dbReference>
<dbReference type="AlphaFoldDB" id="A0A0P9EHV6"/>
<name>A0A0P9EHV6_9BACL</name>
<evidence type="ECO:0000313" key="1">
    <source>
        <dbReference type="EMBL" id="KPV42290.1"/>
    </source>
</evidence>
<protein>
    <submittedName>
        <fullName evidence="1">Uncharacterized protein</fullName>
    </submittedName>
</protein>